<reference evidence="1" key="1">
    <citation type="submission" date="2018-06" db="EMBL/GenBank/DDBJ databases">
        <authorList>
            <person name="Zhirakovskaya E."/>
        </authorList>
    </citation>
    <scope>NUCLEOTIDE SEQUENCE</scope>
</reference>
<dbReference type="AlphaFoldDB" id="A0A3B0YA42"/>
<accession>A0A3B0YA42</accession>
<sequence length="106" mass="11544">MLFKRLLTIWFLLFTLASNTAWADSDHDDGGYGGDLYTESVSDHPSSIWSDDACADHCDHASVHALGLISSIAIFSPAARPPVTLVPISKLLSREFSPLHHPPITT</sequence>
<name>A0A3B0YA42_9ZZZZ</name>
<evidence type="ECO:0000313" key="1">
    <source>
        <dbReference type="EMBL" id="VAW77685.1"/>
    </source>
</evidence>
<proteinExistence type="predicted"/>
<organism evidence="1">
    <name type="scientific">hydrothermal vent metagenome</name>
    <dbReference type="NCBI Taxonomy" id="652676"/>
    <lineage>
        <taxon>unclassified sequences</taxon>
        <taxon>metagenomes</taxon>
        <taxon>ecological metagenomes</taxon>
    </lineage>
</organism>
<gene>
    <name evidence="1" type="ORF">MNBD_GAMMA13-1187</name>
</gene>
<protein>
    <submittedName>
        <fullName evidence="1">Uncharacterized protein</fullName>
    </submittedName>
</protein>
<dbReference type="EMBL" id="UOFK01000123">
    <property type="protein sequence ID" value="VAW77685.1"/>
    <property type="molecule type" value="Genomic_DNA"/>
</dbReference>